<dbReference type="GO" id="GO:0046872">
    <property type="term" value="F:metal ion binding"/>
    <property type="evidence" value="ECO:0007669"/>
    <property type="project" value="UniProtKB-UniRule"/>
</dbReference>
<evidence type="ECO:0000313" key="12">
    <source>
        <dbReference type="Proteomes" id="UP000438914"/>
    </source>
</evidence>
<dbReference type="GO" id="GO:0043365">
    <property type="term" value="F:[formate-C-acetyltransferase]-activating enzyme activity"/>
    <property type="evidence" value="ECO:0007669"/>
    <property type="project" value="UniProtKB-UniRule"/>
</dbReference>
<comment type="function">
    <text evidence="1">Activation of pyruvate formate-lyase 1 under anaerobic conditions by generation of an organic free radical, using S-adenosylmethionine and reduced flavodoxin as cosubstrates to produce 5'-deoxy-adenosine.</text>
</comment>
<dbReference type="PANTHER" id="PTHR30352:SF5">
    <property type="entry name" value="PYRUVATE FORMATE-LYASE 1-ACTIVATING ENZYME"/>
    <property type="match status" value="1"/>
</dbReference>
<dbReference type="Gene3D" id="3.20.20.70">
    <property type="entry name" value="Aldolase class I"/>
    <property type="match status" value="1"/>
</dbReference>
<keyword evidence="9" id="KW-0963">Cytoplasm</keyword>
<comment type="caution">
    <text evidence="11">The sequence shown here is derived from an EMBL/GenBank/DDBJ whole genome shotgun (WGS) entry which is preliminary data.</text>
</comment>
<dbReference type="SFLD" id="SFLDG01066">
    <property type="entry name" value="organic_radical-activating_enz"/>
    <property type="match status" value="1"/>
</dbReference>
<comment type="cofactor">
    <cofactor evidence="9">
        <name>[4Fe-4S] cluster</name>
        <dbReference type="ChEBI" id="CHEBI:49883"/>
    </cofactor>
    <text evidence="9">Binds 1 [4Fe-4S] cluster. The cluster is coordinated with 3 cysteines and an exchangeable S-adenosyl-L-methionine.</text>
</comment>
<dbReference type="InterPro" id="IPR001989">
    <property type="entry name" value="Radical_activat_CS"/>
</dbReference>
<keyword evidence="11" id="KW-0456">Lyase</keyword>
<reference evidence="11 12" key="1">
    <citation type="submission" date="2019-08" db="EMBL/GenBank/DDBJ databases">
        <title>In-depth cultivation of the pig gut microbiome towards novel bacterial diversity and tailored functional studies.</title>
        <authorList>
            <person name="Wylensek D."/>
            <person name="Hitch T.C.A."/>
            <person name="Clavel T."/>
        </authorList>
    </citation>
    <scope>NUCLEOTIDE SEQUENCE [LARGE SCALE GENOMIC DNA]</scope>
    <source>
        <strain evidence="11 12">LKV-178-WT-2A</strain>
    </source>
</reference>
<comment type="subcellular location">
    <subcellularLocation>
        <location evidence="9">Cytoplasm</location>
    </subcellularLocation>
</comment>
<keyword evidence="6 9" id="KW-0560">Oxidoreductase</keyword>
<dbReference type="SFLD" id="SFLDS00029">
    <property type="entry name" value="Radical_SAM"/>
    <property type="match status" value="1"/>
</dbReference>
<keyword evidence="5 9" id="KW-0479">Metal-binding</keyword>
<keyword evidence="12" id="KW-1185">Reference proteome</keyword>
<dbReference type="EMBL" id="VUNG01000013">
    <property type="protein sequence ID" value="MST84380.1"/>
    <property type="molecule type" value="Genomic_DNA"/>
</dbReference>
<dbReference type="Proteomes" id="UP000438914">
    <property type="component" value="Unassembled WGS sequence"/>
</dbReference>
<dbReference type="InterPro" id="IPR058240">
    <property type="entry name" value="rSAM_sf"/>
</dbReference>
<keyword evidence="4 9" id="KW-0949">S-adenosyl-L-methionine</keyword>
<evidence type="ECO:0000256" key="8">
    <source>
        <dbReference type="ARBA" id="ARBA00023014"/>
    </source>
</evidence>
<sequence>MKDSKTLGLTSPQGGGASLYVHSTESFGSVDGPGIRFIIFLKGCHMRCRYCHNPDTWRMAGAEEKATTVTELLDQAERYRAYWGDKGGITVSGGEALLQIDGLIALFEEAHRRGINTCLDTAAQPFTRREPFYGKFLRLMQSTDTVLLDLKHIDSEAHRQLTGHGNENILDCARCLSDLGVPVWIRHVLVPGITDDEDQLHRLRAFIDTLNNVERVEVLPYHTLGVYKWEELGIPYTLKDVPTPSKEQVARAEEILCGK</sequence>
<dbReference type="NCBIfam" id="TIGR02493">
    <property type="entry name" value="PFLA"/>
    <property type="match status" value="1"/>
</dbReference>
<evidence type="ECO:0000256" key="9">
    <source>
        <dbReference type="RuleBase" id="RU362053"/>
    </source>
</evidence>
<dbReference type="Pfam" id="PF04055">
    <property type="entry name" value="Radical_SAM"/>
    <property type="match status" value="1"/>
</dbReference>
<dbReference type="CDD" id="cd01335">
    <property type="entry name" value="Radical_SAM"/>
    <property type="match status" value="1"/>
</dbReference>
<feature type="domain" description="Radical SAM core" evidence="10">
    <location>
        <begin position="30"/>
        <end position="259"/>
    </location>
</feature>
<dbReference type="InterPro" id="IPR012838">
    <property type="entry name" value="PFL1_activating"/>
</dbReference>
<evidence type="ECO:0000256" key="4">
    <source>
        <dbReference type="ARBA" id="ARBA00022691"/>
    </source>
</evidence>
<evidence type="ECO:0000256" key="1">
    <source>
        <dbReference type="ARBA" id="ARBA00002918"/>
    </source>
</evidence>
<dbReference type="PIRSF" id="PIRSF000371">
    <property type="entry name" value="PFL_act_enz"/>
    <property type="match status" value="1"/>
</dbReference>
<proteinExistence type="inferred from homology"/>
<evidence type="ECO:0000256" key="5">
    <source>
        <dbReference type="ARBA" id="ARBA00022723"/>
    </source>
</evidence>
<evidence type="ECO:0000256" key="7">
    <source>
        <dbReference type="ARBA" id="ARBA00023004"/>
    </source>
</evidence>
<accession>A0A7K0KG15</accession>
<evidence type="ECO:0000256" key="3">
    <source>
        <dbReference type="ARBA" id="ARBA00022485"/>
    </source>
</evidence>
<evidence type="ECO:0000259" key="10">
    <source>
        <dbReference type="PROSITE" id="PS51918"/>
    </source>
</evidence>
<evidence type="ECO:0000256" key="2">
    <source>
        <dbReference type="ARBA" id="ARBA00009777"/>
    </source>
</evidence>
<protein>
    <recommendedName>
        <fullName evidence="9">Pyruvate formate-lyase-activating enzyme</fullName>
        <ecNumber evidence="9">1.97.1.4</ecNumber>
    </recommendedName>
</protein>
<dbReference type="InterPro" id="IPR012839">
    <property type="entry name" value="Organic_radical_activase"/>
</dbReference>
<dbReference type="InterPro" id="IPR013785">
    <property type="entry name" value="Aldolase_TIM"/>
</dbReference>
<keyword evidence="11" id="KW-0670">Pyruvate</keyword>
<dbReference type="GO" id="GO:0005737">
    <property type="term" value="C:cytoplasm"/>
    <property type="evidence" value="ECO:0007669"/>
    <property type="project" value="UniProtKB-SubCell"/>
</dbReference>
<keyword evidence="3 9" id="KW-0004">4Fe-4S</keyword>
<dbReference type="InterPro" id="IPR034457">
    <property type="entry name" value="Organic_radical-activating"/>
</dbReference>
<dbReference type="AlphaFoldDB" id="A0A7K0KG15"/>
<gene>
    <name evidence="11" type="primary">pflA</name>
    <name evidence="11" type="ORF">FYJ73_06810</name>
</gene>
<dbReference type="GO" id="GO:0051539">
    <property type="term" value="F:4 iron, 4 sulfur cluster binding"/>
    <property type="evidence" value="ECO:0007669"/>
    <property type="project" value="UniProtKB-UniRule"/>
</dbReference>
<dbReference type="RefSeq" id="WP_154533967.1">
    <property type="nucleotide sequence ID" value="NZ_VUNG01000013.1"/>
</dbReference>
<keyword evidence="8 9" id="KW-0411">Iron-sulfur</keyword>
<dbReference type="GO" id="GO:0016829">
    <property type="term" value="F:lyase activity"/>
    <property type="evidence" value="ECO:0007669"/>
    <property type="project" value="UniProtKB-KW"/>
</dbReference>
<comment type="function">
    <text evidence="9">Activation of pyruvate formate-lyase under anaerobic conditions by generation of an organic free radical, using S-adenosylmethionine and reduced flavodoxin as cosubstrates to produce 5'-deoxy-adenosine.</text>
</comment>
<dbReference type="InterPro" id="IPR007197">
    <property type="entry name" value="rSAM"/>
</dbReference>
<dbReference type="PROSITE" id="PS51918">
    <property type="entry name" value="RADICAL_SAM"/>
    <property type="match status" value="1"/>
</dbReference>
<dbReference type="SUPFAM" id="SSF102114">
    <property type="entry name" value="Radical SAM enzymes"/>
    <property type="match status" value="1"/>
</dbReference>
<evidence type="ECO:0000256" key="6">
    <source>
        <dbReference type="ARBA" id="ARBA00023002"/>
    </source>
</evidence>
<organism evidence="11 12">
    <name type="scientific">Hallella mizrahii</name>
    <dbReference type="NCBI Taxonomy" id="2606637"/>
    <lineage>
        <taxon>Bacteria</taxon>
        <taxon>Pseudomonadati</taxon>
        <taxon>Bacteroidota</taxon>
        <taxon>Bacteroidia</taxon>
        <taxon>Bacteroidales</taxon>
        <taxon>Prevotellaceae</taxon>
        <taxon>Hallella</taxon>
    </lineage>
</organism>
<dbReference type="PROSITE" id="PS01087">
    <property type="entry name" value="RADICAL_ACTIVATING"/>
    <property type="match status" value="1"/>
</dbReference>
<name>A0A7K0KG15_9BACT</name>
<comment type="similarity">
    <text evidence="2 9">Belongs to the organic radical-activating enzymes family.</text>
</comment>
<dbReference type="PANTHER" id="PTHR30352">
    <property type="entry name" value="PYRUVATE FORMATE-LYASE-ACTIVATING ENZYME"/>
    <property type="match status" value="1"/>
</dbReference>
<comment type="catalytic activity">
    <reaction evidence="9">
        <text>glycyl-[formate C-acetyltransferase] + reduced [flavodoxin] + S-adenosyl-L-methionine = glycin-2-yl radical-[formate C-acetyltransferase] + semiquinone [flavodoxin] + 5'-deoxyadenosine + L-methionine + H(+)</text>
        <dbReference type="Rhea" id="RHEA:19225"/>
        <dbReference type="Rhea" id="RHEA-COMP:10622"/>
        <dbReference type="Rhea" id="RHEA-COMP:12190"/>
        <dbReference type="Rhea" id="RHEA-COMP:12191"/>
        <dbReference type="Rhea" id="RHEA-COMP:14480"/>
        <dbReference type="ChEBI" id="CHEBI:15378"/>
        <dbReference type="ChEBI" id="CHEBI:17319"/>
        <dbReference type="ChEBI" id="CHEBI:29947"/>
        <dbReference type="ChEBI" id="CHEBI:32722"/>
        <dbReference type="ChEBI" id="CHEBI:57618"/>
        <dbReference type="ChEBI" id="CHEBI:57844"/>
        <dbReference type="ChEBI" id="CHEBI:59789"/>
        <dbReference type="ChEBI" id="CHEBI:140311"/>
        <dbReference type="EC" id="1.97.1.4"/>
    </reaction>
</comment>
<evidence type="ECO:0000313" key="11">
    <source>
        <dbReference type="EMBL" id="MST84380.1"/>
    </source>
</evidence>
<keyword evidence="7 9" id="KW-0408">Iron</keyword>
<dbReference type="EC" id="1.97.1.4" evidence="9"/>